<evidence type="ECO:0000313" key="1">
    <source>
        <dbReference type="EMBL" id="QIN81790.1"/>
    </source>
</evidence>
<protein>
    <submittedName>
        <fullName evidence="1">Four helix bundle protein</fullName>
    </submittedName>
</protein>
<dbReference type="PANTHER" id="PTHR38471">
    <property type="entry name" value="FOUR HELIX BUNDLE PROTEIN"/>
    <property type="match status" value="1"/>
</dbReference>
<dbReference type="InterPro" id="IPR012657">
    <property type="entry name" value="23S_rRNA-intervening_sequence"/>
</dbReference>
<evidence type="ECO:0000313" key="2">
    <source>
        <dbReference type="Proteomes" id="UP000501452"/>
    </source>
</evidence>
<dbReference type="Proteomes" id="UP000501452">
    <property type="component" value="Chromosome"/>
</dbReference>
<dbReference type="PANTHER" id="PTHR38471:SF2">
    <property type="entry name" value="FOUR HELIX BUNDLE PROTEIN"/>
    <property type="match status" value="1"/>
</dbReference>
<dbReference type="CDD" id="cd16377">
    <property type="entry name" value="23S_rRNA_IVP_like"/>
    <property type="match status" value="1"/>
</dbReference>
<dbReference type="NCBIfam" id="TIGR02436">
    <property type="entry name" value="four helix bundle protein"/>
    <property type="match status" value="1"/>
</dbReference>
<name>A0A6G8Q5Q6_9ACTN</name>
<dbReference type="EMBL" id="CP045119">
    <property type="protein sequence ID" value="QIN81790.1"/>
    <property type="molecule type" value="Genomic_DNA"/>
</dbReference>
<dbReference type="RefSeq" id="WP_166173514.1">
    <property type="nucleotide sequence ID" value="NZ_CP045119.1"/>
</dbReference>
<keyword evidence="2" id="KW-1185">Reference proteome</keyword>
<dbReference type="SUPFAM" id="SSF158446">
    <property type="entry name" value="IVS-encoded protein-like"/>
    <property type="match status" value="1"/>
</dbReference>
<dbReference type="AlphaFoldDB" id="A0A6G8Q5Q6"/>
<accession>A0A6G8Q5Q6</accession>
<organism evidence="1 2">
    <name type="scientific">Rubrobacter tropicus</name>
    <dbReference type="NCBI Taxonomy" id="2653851"/>
    <lineage>
        <taxon>Bacteria</taxon>
        <taxon>Bacillati</taxon>
        <taxon>Actinomycetota</taxon>
        <taxon>Rubrobacteria</taxon>
        <taxon>Rubrobacterales</taxon>
        <taxon>Rubrobacteraceae</taxon>
        <taxon>Rubrobacter</taxon>
    </lineage>
</organism>
<reference evidence="1 2" key="1">
    <citation type="submission" date="2019-10" db="EMBL/GenBank/DDBJ databases">
        <title>Rubrobacter sp nov SCSIO 52090 isolated from a deep-sea sediment in the South China Sea.</title>
        <authorList>
            <person name="Chen R.W."/>
        </authorList>
    </citation>
    <scope>NUCLEOTIDE SEQUENCE [LARGE SCALE GENOMIC DNA]</scope>
    <source>
        <strain evidence="1 2">SCSIO 52909</strain>
    </source>
</reference>
<dbReference type="Pfam" id="PF05635">
    <property type="entry name" value="23S_rRNA_IVP"/>
    <property type="match status" value="1"/>
</dbReference>
<sequence length="122" mass="13521">MKDFRGLEVWRKGHVLTLEVYAAAAGFPRDELYGLTSQIRRSCSSIAANIAEGCGRNGDAELARFLKMAAGSAGELEYHLLLARDLHLLGPQQHERLADATVEIKRMLTTFVKRLKAPPQKS</sequence>
<dbReference type="Gene3D" id="1.20.1440.60">
    <property type="entry name" value="23S rRNA-intervening sequence"/>
    <property type="match status" value="1"/>
</dbReference>
<dbReference type="KEGG" id="rub:GBA63_03410"/>
<proteinExistence type="predicted"/>
<gene>
    <name evidence="1" type="ORF">GBA63_03410</name>
</gene>
<dbReference type="InterPro" id="IPR036583">
    <property type="entry name" value="23S_rRNA_IVS_sf"/>
</dbReference>